<feature type="region of interest" description="Disordered" evidence="2">
    <location>
        <begin position="1081"/>
        <end position="1101"/>
    </location>
</feature>
<protein>
    <recommendedName>
        <fullName evidence="5">Coiled-coil protein</fullName>
    </recommendedName>
</protein>
<evidence type="ECO:0000313" key="4">
    <source>
        <dbReference type="Proteomes" id="UP000008974"/>
    </source>
</evidence>
<feature type="coiled-coil region" evidence="1">
    <location>
        <begin position="564"/>
        <end position="603"/>
    </location>
</feature>
<comment type="caution">
    <text evidence="3">The sequence shown here is derived from an EMBL/GenBank/DDBJ whole genome shotgun (WGS) entry which is preliminary data.</text>
</comment>
<feature type="compositionally biased region" description="Polar residues" evidence="2">
    <location>
        <begin position="825"/>
        <end position="849"/>
    </location>
</feature>
<feature type="coiled-coil region" evidence="1">
    <location>
        <begin position="55"/>
        <end position="221"/>
    </location>
</feature>
<evidence type="ECO:0008006" key="5">
    <source>
        <dbReference type="Google" id="ProtNLM"/>
    </source>
</evidence>
<evidence type="ECO:0000256" key="1">
    <source>
        <dbReference type="SAM" id="Coils"/>
    </source>
</evidence>
<keyword evidence="1" id="KW-0175">Coiled coil</keyword>
<organism evidence="3 4">
    <name type="scientific">Giardia intestinalis (strain P15)</name>
    <name type="common">Giardia lamblia</name>
    <dbReference type="NCBI Taxonomy" id="658858"/>
    <lineage>
        <taxon>Eukaryota</taxon>
        <taxon>Metamonada</taxon>
        <taxon>Diplomonadida</taxon>
        <taxon>Hexamitidae</taxon>
        <taxon>Giardiinae</taxon>
        <taxon>Giardia</taxon>
    </lineage>
</organism>
<feature type="region of interest" description="Disordered" evidence="2">
    <location>
        <begin position="820"/>
        <end position="851"/>
    </location>
</feature>
<feature type="region of interest" description="Disordered" evidence="2">
    <location>
        <begin position="912"/>
        <end position="944"/>
    </location>
</feature>
<feature type="compositionally biased region" description="Low complexity" evidence="2">
    <location>
        <begin position="926"/>
        <end position="941"/>
    </location>
</feature>
<sequence>MLKRAPRLPPRMAPLQYTNASLPAEAMTRASTDSSLACSAQHFCSQALTFKQSLVDDMQRREEELKVKSKRLEKDMNELQHRLEAVSRAEKRLAKVQRQLSEAETALQAKNNELMQLTASHAAMKQRVIELERRLESRAMNIVTAEGHITLERQRLAELKKKANDMVDEAVTAKEEAARLCKRYLNDKAQLDEKNANYQFLQLENKELKRKLEEVDRLNKVRDDEVSRLRAQQESEVFNLKQDKAHIQRMDELHTAREAAIALRERELERLLKEIEGLHQMSDNKTAKMELEHQKDKLEYKSAIDALTYRIKAKDIELSKLQMENMHLKDAAANSLSAESAAELKSANKALSAHVEELTSHLLSVNTALDKLQTENIKLLEENKQNGTMLEQLQKFTKAMQQSLPPTNIVAESSLSHRPMSPAARLAADRITHYNSILSRSQPIDGLKSAINRQREGTNERLLEMQDLQQTGVDTNRSSTKSHGIAGDIGLRSGSAEVAAWGIMEEAHAIRLRYERGMMRSEDFLSALHRDASKTINYISFKSQELQAKEELIQQICMQIKTDAESIVIERSNLEQQKNDLEKIIAEEVKMQLQNKLAIYEKEKGTELLSPEFKKSFIEILRLHKQMPEADAVYILERIISRAASVNRSDSILRIADNQPISTIKNHETVASLTEVPPFSSKFFRCEFCGRSNIINSNSTVSDTSDKCVQTDTRLSELKELWTIADQLQSSVSKLPVAASTFQSARSTRLSSSEPRPNISIQAAASALSGTSGQVDVLPTSLSRSGLTNFLESKPRYGRFSMLDTLKQTHAPTMLSRTAADLSKDNSLSSRGTSSQSHSLGRTTSNPDTRSVRFSGVLEHVSSPHGGVGSKANTHSILLTGDSVQALDTYLRRGYNNVGSIRPVNLMSSSETMTSLADPSPSTDKTSVTANTSSISNTSIGSHDRPYYREAKQNAAEINRLLMKTENLIRKPLPIQYNDATHTSISAITKPESVSAPLQIPISSTSNMNVVNLPDSQLLQRVEDILNRSGAESLALDPPSLSQSGGYLEGYMAMHGSEAPQPFPPPSTSKFSTIYGLESPAGRQTTSLSDNMGGSDSCIYV</sequence>
<gene>
    <name evidence="3" type="ORF">GLP15_4011</name>
</gene>
<accession>E1F8D2</accession>
<proteinExistence type="predicted"/>
<dbReference type="AlphaFoldDB" id="E1F8D2"/>
<feature type="compositionally biased region" description="Polar residues" evidence="2">
    <location>
        <begin position="1082"/>
        <end position="1094"/>
    </location>
</feature>
<dbReference type="Proteomes" id="UP000008974">
    <property type="component" value="Unassembled WGS sequence"/>
</dbReference>
<dbReference type="OMA" id="QTHAPTM"/>
<dbReference type="OrthoDB" id="10258456at2759"/>
<feature type="compositionally biased region" description="Polar residues" evidence="2">
    <location>
        <begin position="912"/>
        <end position="925"/>
    </location>
</feature>
<dbReference type="VEuPathDB" id="GiardiaDB:GLP15_4011"/>
<evidence type="ECO:0000313" key="3">
    <source>
        <dbReference type="EMBL" id="EFO61291.1"/>
    </source>
</evidence>
<reference evidence="3 4" key="1">
    <citation type="journal article" date="2010" name="BMC Genomics">
        <title>Genome analysis and comparative genomics of a Giardia intestinalis assemblage E isolate.</title>
        <authorList>
            <person name="Jerlstrom-Hultqvist J."/>
            <person name="Franzen O."/>
            <person name="Ankarklev J."/>
            <person name="Xu F."/>
            <person name="Nohynkova E."/>
            <person name="Andersson J.O."/>
            <person name="Svard S.G."/>
            <person name="Andersson B."/>
        </authorList>
    </citation>
    <scope>NUCLEOTIDE SEQUENCE [LARGE SCALE GENOMIC DNA]</scope>
    <source>
        <strain evidence="3 4">P15</strain>
    </source>
</reference>
<dbReference type="EMBL" id="ACVC01000233">
    <property type="protein sequence ID" value="EFO61291.1"/>
    <property type="molecule type" value="Genomic_DNA"/>
</dbReference>
<evidence type="ECO:0000256" key="2">
    <source>
        <dbReference type="SAM" id="MobiDB-lite"/>
    </source>
</evidence>
<name>E1F8D2_GIAIA</name>